<dbReference type="STRING" id="487184.SAMN05216421_0727"/>
<dbReference type="PANTHER" id="PTHR43179:SF7">
    <property type="entry name" value="RHAMNOSYLTRANSFERASE WBBL"/>
    <property type="match status" value="1"/>
</dbReference>
<dbReference type="OrthoDB" id="9179784at2"/>
<evidence type="ECO:0000313" key="3">
    <source>
        <dbReference type="EMBL" id="SDS00487.1"/>
    </source>
</evidence>
<dbReference type="RefSeq" id="WP_093391871.1">
    <property type="nucleotide sequence ID" value="NZ_LT629736.1"/>
</dbReference>
<gene>
    <name evidence="3" type="ORF">SAMN05216421_0727</name>
</gene>
<dbReference type="InterPro" id="IPR029044">
    <property type="entry name" value="Nucleotide-diphossugar_trans"/>
</dbReference>
<sequence>MKALPELYEQHKGKVSDKWSLYLKEYDELLSPYRDRSVNLLEIGIQNGGSLEIWSQYFPKAIRLVGCDINPNCAQLEYEDARIAVVVGDANSDESESAILSHAKKFDIIIDDGSHTSGDIVRSFARYFPYLKPGGILLAEDLHCSYWQGYQGGLYNPFSSITFFKRLGDVVNFEHWGRPGSRSTVLAGFAEHYGVTFSEEALAAVHSVQFVNSLCVVKKAPAPENVLGERLIVGETEPVLPLRETLSASPASTPDQSENPWTMLDRAPDEQFDTLKQQLAQREAQRADLSNRLAEESQRVSALDELVQHDAQQMQSLGEQHSADLRRIEELKGQILQHQQRAEEMERIVAQVWSSTSWKATSPLRIVGTQAKHLRTLGGGASHLFKHYGAIGSVRKVLEVMRTEGVAGFRHRVEQQVELQAENDYAEWVRLYDSLKDEDRKQIRRIVAEWVDPPLISIVVPTYNPSAAWFTEAVDSVRNQLYPNWELCIADDASTDPAVRPLLEKIAASDSRIKVVFREQNGHISAASNSALSLATGQWVALLDHDDLLPEHALYCVAKAIIEDPSVRMIYSDEDKMNEKGQRYSPYFKCDWNPDLFYSHNMFSHLGVYQKQLLDEIGGFRLGVEGSQDYDLALRCIERIDARAIHHIPRVLYHWRVHAESTASGADAKPYAMLAGMRAINEHFERTGVKGKVELVGPGYHASYDLEPTPPLVSLIIPTRNGVELLRQCVSSIREKTDYPNYELIIIDNGSDDPATLSYLRYIESPTVRVIRDDRPFNFSALNNVGAAAASGEVLGLINNDIEVISPSWLREMVSHALRPEVGAVGAKLSYPNDRIQHAGVVLGMGGVAEHAHKQLPRTAYGYFSRASLISGFSAVTGACLIVRKALYQELGGLNEELAVAYNDIDFCLRLKQAGYRNIFLPSAELYHHESATRGPESDPAKLERLAREEQYMWERWEAWLKHDPAYSPNLTLERQDFTLAWPPRVRALF</sequence>
<dbReference type="CDD" id="cd04186">
    <property type="entry name" value="GT_2_like_c"/>
    <property type="match status" value="1"/>
</dbReference>
<dbReference type="SUPFAM" id="SSF53335">
    <property type="entry name" value="S-adenosyl-L-methionine-dependent methyltransferases"/>
    <property type="match status" value="1"/>
</dbReference>
<dbReference type="PANTHER" id="PTHR43179">
    <property type="entry name" value="RHAMNOSYLTRANSFERASE WBBL"/>
    <property type="match status" value="1"/>
</dbReference>
<evidence type="ECO:0000313" key="4">
    <source>
        <dbReference type="Proteomes" id="UP000243207"/>
    </source>
</evidence>
<dbReference type="Proteomes" id="UP000243207">
    <property type="component" value="Chromosome I"/>
</dbReference>
<dbReference type="Gene3D" id="3.40.50.150">
    <property type="entry name" value="Vaccinia Virus protein VP39"/>
    <property type="match status" value="1"/>
</dbReference>
<feature type="coiled-coil region" evidence="1">
    <location>
        <begin position="272"/>
        <end position="348"/>
    </location>
</feature>
<dbReference type="Pfam" id="PF00535">
    <property type="entry name" value="Glycos_transf_2"/>
    <property type="match status" value="2"/>
</dbReference>
<dbReference type="SUPFAM" id="SSF53448">
    <property type="entry name" value="Nucleotide-diphospho-sugar transferases"/>
    <property type="match status" value="2"/>
</dbReference>
<feature type="domain" description="Glycosyltransferase 2-like" evidence="2">
    <location>
        <begin position="457"/>
        <end position="615"/>
    </location>
</feature>
<organism evidence="3 4">
    <name type="scientific">Halopseudomonas xinjiangensis</name>
    <dbReference type="NCBI Taxonomy" id="487184"/>
    <lineage>
        <taxon>Bacteria</taxon>
        <taxon>Pseudomonadati</taxon>
        <taxon>Pseudomonadota</taxon>
        <taxon>Gammaproteobacteria</taxon>
        <taxon>Pseudomonadales</taxon>
        <taxon>Pseudomonadaceae</taxon>
        <taxon>Halopseudomonas</taxon>
    </lineage>
</organism>
<evidence type="ECO:0000256" key="1">
    <source>
        <dbReference type="SAM" id="Coils"/>
    </source>
</evidence>
<keyword evidence="4" id="KW-1185">Reference proteome</keyword>
<keyword evidence="1" id="KW-0175">Coiled coil</keyword>
<dbReference type="CDD" id="cd04184">
    <property type="entry name" value="GT2_RfbC_Mx_like"/>
    <property type="match status" value="1"/>
</dbReference>
<dbReference type="Gene3D" id="3.90.550.10">
    <property type="entry name" value="Spore Coat Polysaccharide Biosynthesis Protein SpsA, Chain A"/>
    <property type="match status" value="2"/>
</dbReference>
<dbReference type="AlphaFoldDB" id="A0A1H1NNI4"/>
<evidence type="ECO:0000259" key="2">
    <source>
        <dbReference type="Pfam" id="PF00535"/>
    </source>
</evidence>
<dbReference type="InterPro" id="IPR001173">
    <property type="entry name" value="Glyco_trans_2-like"/>
</dbReference>
<dbReference type="GO" id="GO:0016757">
    <property type="term" value="F:glycosyltransferase activity"/>
    <property type="evidence" value="ECO:0007669"/>
    <property type="project" value="UniProtKB-KW"/>
</dbReference>
<protein>
    <submittedName>
        <fullName evidence="3">Glycosyltransferase, GT2 family</fullName>
    </submittedName>
</protein>
<dbReference type="Pfam" id="PF13578">
    <property type="entry name" value="Methyltransf_24"/>
    <property type="match status" value="1"/>
</dbReference>
<dbReference type="InterPro" id="IPR029063">
    <property type="entry name" value="SAM-dependent_MTases_sf"/>
</dbReference>
<dbReference type="CDD" id="cd02440">
    <property type="entry name" value="AdoMet_MTases"/>
    <property type="match status" value="1"/>
</dbReference>
<keyword evidence="3" id="KW-0808">Transferase</keyword>
<name>A0A1H1NNI4_9GAMM</name>
<dbReference type="EMBL" id="LT629736">
    <property type="protein sequence ID" value="SDS00487.1"/>
    <property type="molecule type" value="Genomic_DNA"/>
</dbReference>
<proteinExistence type="predicted"/>
<accession>A0A1H1NNI4</accession>
<reference evidence="4" key="1">
    <citation type="submission" date="2016-10" db="EMBL/GenBank/DDBJ databases">
        <authorList>
            <person name="Varghese N."/>
            <person name="Submissions S."/>
        </authorList>
    </citation>
    <scope>NUCLEOTIDE SEQUENCE [LARGE SCALE GENOMIC DNA]</scope>
    <source>
        <strain evidence="4">NRRL B-51270</strain>
    </source>
</reference>
<feature type="domain" description="Glycosyltransferase 2-like" evidence="2">
    <location>
        <begin position="714"/>
        <end position="837"/>
    </location>
</feature>